<dbReference type="Pfam" id="PF00916">
    <property type="entry name" value="Sulfate_transp"/>
    <property type="match status" value="1"/>
</dbReference>
<feature type="transmembrane region" description="Helical" evidence="5">
    <location>
        <begin position="177"/>
        <end position="195"/>
    </location>
</feature>
<accession>A0A2T0V610</accession>
<evidence type="ECO:0000256" key="2">
    <source>
        <dbReference type="ARBA" id="ARBA00022692"/>
    </source>
</evidence>
<feature type="transmembrane region" description="Helical" evidence="5">
    <location>
        <begin position="401"/>
        <end position="429"/>
    </location>
</feature>
<dbReference type="InterPro" id="IPR002645">
    <property type="entry name" value="STAS_dom"/>
</dbReference>
<dbReference type="GO" id="GO:0055085">
    <property type="term" value="P:transmembrane transport"/>
    <property type="evidence" value="ECO:0007669"/>
    <property type="project" value="InterPro"/>
</dbReference>
<dbReference type="Gene3D" id="3.30.750.24">
    <property type="entry name" value="STAS domain"/>
    <property type="match status" value="1"/>
</dbReference>
<dbReference type="InterPro" id="IPR001902">
    <property type="entry name" value="SLC26A/SulP_fam"/>
</dbReference>
<protein>
    <submittedName>
        <fullName evidence="7">SulP family sulfate permease</fullName>
    </submittedName>
</protein>
<comment type="subcellular location">
    <subcellularLocation>
        <location evidence="1">Membrane</location>
        <topology evidence="1">Multi-pass membrane protein</topology>
    </subcellularLocation>
</comment>
<dbReference type="Pfam" id="PF01740">
    <property type="entry name" value="STAS"/>
    <property type="match status" value="1"/>
</dbReference>
<dbReference type="InterPro" id="IPR036513">
    <property type="entry name" value="STAS_dom_sf"/>
</dbReference>
<feature type="transmembrane region" description="Helical" evidence="5">
    <location>
        <begin position="98"/>
        <end position="120"/>
    </location>
</feature>
<evidence type="ECO:0000313" key="8">
    <source>
        <dbReference type="Proteomes" id="UP000237647"/>
    </source>
</evidence>
<feature type="transmembrane region" description="Helical" evidence="5">
    <location>
        <begin position="20"/>
        <end position="39"/>
    </location>
</feature>
<gene>
    <name evidence="7" type="ORF">B0H98_10260</name>
</gene>
<feature type="transmembrane region" description="Helical" evidence="5">
    <location>
        <begin position="45"/>
        <end position="65"/>
    </location>
</feature>
<feature type="transmembrane region" description="Helical" evidence="5">
    <location>
        <begin position="264"/>
        <end position="284"/>
    </location>
</feature>
<dbReference type="GO" id="GO:0016020">
    <property type="term" value="C:membrane"/>
    <property type="evidence" value="ECO:0007669"/>
    <property type="project" value="UniProtKB-SubCell"/>
</dbReference>
<evidence type="ECO:0000256" key="1">
    <source>
        <dbReference type="ARBA" id="ARBA00004141"/>
    </source>
</evidence>
<dbReference type="AlphaFoldDB" id="A0A2T0V610"/>
<dbReference type="EMBL" id="PVTK01000002">
    <property type="protein sequence ID" value="PRY65537.1"/>
    <property type="molecule type" value="Genomic_DNA"/>
</dbReference>
<feature type="domain" description="STAS" evidence="6">
    <location>
        <begin position="452"/>
        <end position="566"/>
    </location>
</feature>
<reference evidence="7 8" key="1">
    <citation type="submission" date="2018-03" db="EMBL/GenBank/DDBJ databases">
        <title>Genomic Encyclopedia of Type Strains, Phase III (KMG-III): the genomes of soil and plant-associated and newly described type strains.</title>
        <authorList>
            <person name="Whitman W."/>
        </authorList>
    </citation>
    <scope>NUCLEOTIDE SEQUENCE [LARGE SCALE GENOMIC DNA]</scope>
    <source>
        <strain evidence="7 8">CGMCC 1.12152</strain>
    </source>
</reference>
<proteinExistence type="predicted"/>
<keyword evidence="2 5" id="KW-0812">Transmembrane</keyword>
<feature type="transmembrane region" description="Helical" evidence="5">
    <location>
        <begin position="72"/>
        <end position="92"/>
    </location>
</feature>
<dbReference type="SUPFAM" id="SSF52091">
    <property type="entry name" value="SpoIIaa-like"/>
    <property type="match status" value="1"/>
</dbReference>
<keyword evidence="4 5" id="KW-0472">Membrane</keyword>
<dbReference type="CDD" id="cd07042">
    <property type="entry name" value="STAS_SulP_like_sulfate_transporter"/>
    <property type="match status" value="1"/>
</dbReference>
<comment type="caution">
    <text evidence="7">The sequence shown here is derived from an EMBL/GenBank/DDBJ whole genome shotgun (WGS) entry which is preliminary data.</text>
</comment>
<evidence type="ECO:0000256" key="3">
    <source>
        <dbReference type="ARBA" id="ARBA00022989"/>
    </source>
</evidence>
<dbReference type="OrthoDB" id="9769739at2"/>
<feature type="transmembrane region" description="Helical" evidence="5">
    <location>
        <begin position="304"/>
        <end position="323"/>
    </location>
</feature>
<organism evidence="7 8">
    <name type="scientific">Vreelandella songnenensis</name>
    <dbReference type="NCBI Taxonomy" id="1176243"/>
    <lineage>
        <taxon>Bacteria</taxon>
        <taxon>Pseudomonadati</taxon>
        <taxon>Pseudomonadota</taxon>
        <taxon>Gammaproteobacteria</taxon>
        <taxon>Oceanospirillales</taxon>
        <taxon>Halomonadaceae</taxon>
        <taxon>Vreelandella</taxon>
    </lineage>
</organism>
<name>A0A2T0V610_9GAMM</name>
<evidence type="ECO:0000256" key="4">
    <source>
        <dbReference type="ARBA" id="ARBA00023136"/>
    </source>
</evidence>
<dbReference type="PROSITE" id="PS50801">
    <property type="entry name" value="STAS"/>
    <property type="match status" value="1"/>
</dbReference>
<dbReference type="Proteomes" id="UP000237647">
    <property type="component" value="Unassembled WGS sequence"/>
</dbReference>
<dbReference type="InterPro" id="IPR011547">
    <property type="entry name" value="SLC26A/SulP_dom"/>
</dbReference>
<evidence type="ECO:0000256" key="5">
    <source>
        <dbReference type="SAM" id="Phobius"/>
    </source>
</evidence>
<dbReference type="PANTHER" id="PTHR11814">
    <property type="entry name" value="SULFATE TRANSPORTER"/>
    <property type="match status" value="1"/>
</dbReference>
<dbReference type="NCBIfam" id="TIGR00815">
    <property type="entry name" value="sulP"/>
    <property type="match status" value="1"/>
</dbReference>
<evidence type="ECO:0000313" key="7">
    <source>
        <dbReference type="EMBL" id="PRY65537.1"/>
    </source>
</evidence>
<keyword evidence="3 5" id="KW-1133">Transmembrane helix</keyword>
<dbReference type="RefSeq" id="WP_106373947.1">
    <property type="nucleotide sequence ID" value="NZ_PVTK01000002.1"/>
</dbReference>
<evidence type="ECO:0000259" key="6">
    <source>
        <dbReference type="PROSITE" id="PS50801"/>
    </source>
</evidence>
<sequence length="566" mass="60153">MLKRYLPILTWLPHYHRRLLGADLLAGLIVTVMVIPQSLAYALLAGLPAVVGLYASILPQLLYTVMGTSQTLAVGPVAIIALMTGAALSSVAEPGSAMYLDAALILSLLSGMILVVMGALRMGFFSNFLSHPVISGFLTASGILIAVSQLGSLLGISSSGFTLVERLMTLTPNLAGINPYTLMIGVGTLAFLIGMRRFGKNLLTGVGLPGGLVDLITKAGPVFAVVATTLMTWHWQLADQGVAVVGDIPSGLPALSFPWGDSSLWRALLVPALLISLVGFVESVSMGQMLAAKRRQRISPNQELIGLGAANLAAGVTSGMPVTGGLSRTVINFDAGAQTPAAGAFAALGIALITLSFTGWLYYLPIATLAATITVSILTLVDIPMLRQTWRYSRSDFAAMAVTIVLTLVEGIEAGLIGGVTLSIALFLYRTSRPHSALVGRVPDTEHFRNIERHDVQAPTNAALLRIDESLYFANARYLEDTVYNLVASRPELEHVVLICSAVNLIDASALESLDAINARLKDSNVKLHLSEVKGPVMDRLKNSDFLDALTGRVFLSTYAAWREFS</sequence>
<keyword evidence="8" id="KW-1185">Reference proteome</keyword>
<feature type="transmembrane region" description="Helical" evidence="5">
    <location>
        <begin position="335"/>
        <end position="353"/>
    </location>
</feature>
<feature type="transmembrane region" description="Helical" evidence="5">
    <location>
        <begin position="132"/>
        <end position="157"/>
    </location>
</feature>